<dbReference type="PANTHER" id="PTHR28668">
    <property type="entry name" value="TRANSMEMBRANE PROTEIN 234"/>
    <property type="match status" value="1"/>
</dbReference>
<keyword evidence="2 7" id="KW-0812">Transmembrane</keyword>
<dbReference type="GeneID" id="102529697"/>
<protein>
    <submittedName>
        <fullName evidence="7">Transmembrane protein 234 isoform X1</fullName>
    </submittedName>
</protein>
<name>A0ABM5ECV9_VICPA</name>
<evidence type="ECO:0000256" key="5">
    <source>
        <dbReference type="SAM" id="SignalP"/>
    </source>
</evidence>
<evidence type="ECO:0000256" key="2">
    <source>
        <dbReference type="ARBA" id="ARBA00022692"/>
    </source>
</evidence>
<comment type="subcellular location">
    <subcellularLocation>
        <location evidence="1">Membrane</location>
        <topology evidence="1">Multi-pass membrane protein</topology>
    </subcellularLocation>
</comment>
<feature type="chain" id="PRO_5045900400" evidence="5">
    <location>
        <begin position="24"/>
        <end position="178"/>
    </location>
</feature>
<proteinExistence type="predicted"/>
<dbReference type="PANTHER" id="PTHR28668:SF1">
    <property type="entry name" value="TRANSMEMBRANE PROTEIN 234"/>
    <property type="match status" value="1"/>
</dbReference>
<keyword evidence="4" id="KW-0472">Membrane</keyword>
<evidence type="ECO:0000256" key="1">
    <source>
        <dbReference type="ARBA" id="ARBA00004141"/>
    </source>
</evidence>
<accession>A0ABM5ECV9</accession>
<gene>
    <name evidence="7" type="primary">TMEM234</name>
</gene>
<evidence type="ECO:0000256" key="3">
    <source>
        <dbReference type="ARBA" id="ARBA00022989"/>
    </source>
</evidence>
<keyword evidence="3" id="KW-1133">Transmembrane helix</keyword>
<dbReference type="Proteomes" id="UP001652581">
    <property type="component" value="Chromosome 13"/>
</dbReference>
<feature type="signal peptide" evidence="5">
    <location>
        <begin position="1"/>
        <end position="23"/>
    </location>
</feature>
<organism evidence="6 7">
    <name type="scientific">Vicugna pacos</name>
    <name type="common">Alpaca</name>
    <name type="synonym">Lama pacos</name>
    <dbReference type="NCBI Taxonomy" id="30538"/>
    <lineage>
        <taxon>Eukaryota</taxon>
        <taxon>Metazoa</taxon>
        <taxon>Chordata</taxon>
        <taxon>Craniata</taxon>
        <taxon>Vertebrata</taxon>
        <taxon>Euteleostomi</taxon>
        <taxon>Mammalia</taxon>
        <taxon>Eutheria</taxon>
        <taxon>Laurasiatheria</taxon>
        <taxon>Artiodactyla</taxon>
        <taxon>Tylopoda</taxon>
        <taxon>Camelidae</taxon>
        <taxon>Vicugna</taxon>
    </lineage>
</organism>
<keyword evidence="6" id="KW-1185">Reference proteome</keyword>
<keyword evidence="5" id="KW-0732">Signal</keyword>
<evidence type="ECO:0000313" key="6">
    <source>
        <dbReference type="Proteomes" id="UP001652581"/>
    </source>
</evidence>
<reference evidence="7" key="1">
    <citation type="submission" date="2025-08" db="UniProtKB">
        <authorList>
            <consortium name="RefSeq"/>
        </authorList>
    </citation>
    <scope>IDENTIFICATION</scope>
</reference>
<dbReference type="InterPro" id="IPR018908">
    <property type="entry name" value="TMEM234"/>
</dbReference>
<sequence length="178" mass="19466">MAATLGQVLALVLVAALWGGTQPLLKRASSRLQQVHERTWARQLLQEMKALFLNAEYLMPFFLNQCGSLLYYLTLASTDLTLAVPISNSLAIVFTLIVGKVLGEDIGGKPSGPQLPLLREDSYLMAHCKRTRVKGFGNFQVLFNCLDLAPETAHSPSATFLPQQQSACCHVRSPALPV</sequence>
<evidence type="ECO:0000256" key="4">
    <source>
        <dbReference type="ARBA" id="ARBA00023136"/>
    </source>
</evidence>
<dbReference type="Pfam" id="PF10639">
    <property type="entry name" value="TMEM234"/>
    <property type="match status" value="1"/>
</dbReference>
<dbReference type="RefSeq" id="XP_072830983.1">
    <property type="nucleotide sequence ID" value="XM_072974882.1"/>
</dbReference>
<evidence type="ECO:0000313" key="7">
    <source>
        <dbReference type="RefSeq" id="XP_072830983.1"/>
    </source>
</evidence>